<proteinExistence type="predicted"/>
<protein>
    <submittedName>
        <fullName evidence="1">Uncharacterized protein</fullName>
    </submittedName>
</protein>
<accession>A0A6B9STG6</accession>
<dbReference type="InterPro" id="IPR058630">
    <property type="entry name" value="T4_Y16D"/>
</dbReference>
<gene>
    <name evidence="1" type="ORF">VH12019_00158</name>
</gene>
<name>A0A6B9STG6_9CAUD</name>
<dbReference type="EMBL" id="MN794232">
    <property type="protein sequence ID" value="QHJ74485.1"/>
    <property type="molecule type" value="Genomic_DNA"/>
</dbReference>
<reference evidence="1 2" key="1">
    <citation type="submission" date="2019-12" db="EMBL/GenBank/DDBJ databases">
        <authorList>
            <person name="Harris M."/>
            <person name="Ho T.C."/>
            <person name="Fruchtman H."/>
            <person name="Garin M."/>
            <person name="Kubatin V."/>
            <person name="Lu T."/>
            <person name="Xue L."/>
            <person name="Marr M.T."/>
        </authorList>
    </citation>
    <scope>NUCLEOTIDE SEQUENCE [LARGE SCALE GENOMIC DNA]</scope>
</reference>
<evidence type="ECO:0000313" key="2">
    <source>
        <dbReference type="Proteomes" id="UP000464957"/>
    </source>
</evidence>
<sequence>MSHVNVISSAANAIRVTLPNGEVRDIVVADSCHFGRNMQSVFKLLKELGCTYEHRSELGDRGQGFINYCGEYFNRADAYEIAKESGQPFNDDYTLPDIDGDGRKRLDSSCIRHFSKPIKEYIDG</sequence>
<evidence type="ECO:0000313" key="1">
    <source>
        <dbReference type="EMBL" id="QHJ74485.1"/>
    </source>
</evidence>
<organism evidence="1 2">
    <name type="scientific">Vibrio phage VH1_2019</name>
    <dbReference type="NCBI Taxonomy" id="2686307"/>
    <lineage>
        <taxon>Viruses</taxon>
        <taxon>Duplodnaviria</taxon>
        <taxon>Heunggongvirae</taxon>
        <taxon>Uroviricota</taxon>
        <taxon>Caudoviricetes</taxon>
        <taxon>Pantevenvirales</taxon>
        <taxon>Straboviridae</taxon>
        <taxon>Schizotequatrovirus</taxon>
        <taxon>Schizotequatrovirus KVP40</taxon>
    </lineage>
</organism>
<dbReference type="Proteomes" id="UP000464957">
    <property type="component" value="Segment"/>
</dbReference>
<dbReference type="Pfam" id="PF26092">
    <property type="entry name" value="T4_Y16D"/>
    <property type="match status" value="1"/>
</dbReference>